<evidence type="ECO:0000259" key="10">
    <source>
        <dbReference type="Pfam" id="PF00288"/>
    </source>
</evidence>
<reference evidence="12 13" key="1">
    <citation type="journal article" date="2016" name="Genome Announc.">
        <title>Complete Genome Sequence of Aurantimicrobium minutum Type Strain KNCT, a Planktonic Ultramicrobacterium Isolated from River Water.</title>
        <authorList>
            <person name="Nakai R."/>
            <person name="Fujisawa T."/>
            <person name="Nakamura Y."/>
            <person name="Nishide H."/>
            <person name="Uchiyama I."/>
            <person name="Baba T."/>
            <person name="Toyoda A."/>
            <person name="Fujiyama A."/>
            <person name="Naganuma T."/>
            <person name="Niki H."/>
        </authorList>
    </citation>
    <scope>NUCLEOTIDE SEQUENCE [LARGE SCALE GENOMIC DNA]</scope>
    <source>
        <strain evidence="12 13">KNC</strain>
    </source>
</reference>
<dbReference type="Proteomes" id="UP000243847">
    <property type="component" value="Chromosome sequence1"/>
</dbReference>
<evidence type="ECO:0000313" key="12">
    <source>
        <dbReference type="EMBL" id="BAU99542.1"/>
    </source>
</evidence>
<sequence>MTDTGVREMAHVRAPGKINVSLAVGAVMEDGYHDVATTYQAVSLYEDIRAYHADDFSVSFTGDFDLSGIPLDASNLAIKAAQLLARTAKYRGGVRLEIQKNVPIAGGMGGGSADAAGALVACDALWGTNLGKDALLELAAQLGADVPFALMGGTAIGTGRGDRLSPVLTSHEHFEWVLVLAEYGLSTPAVYGELDAHRERHVADIKPAPQSPTVDTHVLQALRAGDPVMLADSLSNDLQAPALHLQPALVDILELGESNGALAGIVSGSGPTLAFLAQDVESAIDLQVTLSAAGHKVVRVTGPVHGARLVND</sequence>
<accession>A0A173LXG2</accession>
<gene>
    <name evidence="9" type="primary">ispE</name>
    <name evidence="12" type="ORF">AUMI_110000</name>
</gene>
<evidence type="ECO:0000256" key="6">
    <source>
        <dbReference type="ARBA" id="ARBA00022777"/>
    </source>
</evidence>
<dbReference type="UniPathway" id="UPA00056">
    <property type="reaction ID" value="UER00094"/>
</dbReference>
<dbReference type="GeneID" id="80452194"/>
<evidence type="ECO:0000256" key="3">
    <source>
        <dbReference type="ARBA" id="ARBA00017473"/>
    </source>
</evidence>
<evidence type="ECO:0000256" key="5">
    <source>
        <dbReference type="ARBA" id="ARBA00022741"/>
    </source>
</evidence>
<evidence type="ECO:0000256" key="8">
    <source>
        <dbReference type="ARBA" id="ARBA00032554"/>
    </source>
</evidence>
<dbReference type="SUPFAM" id="SSF54211">
    <property type="entry name" value="Ribosomal protein S5 domain 2-like"/>
    <property type="match status" value="1"/>
</dbReference>
<dbReference type="Gene3D" id="3.30.230.10">
    <property type="match status" value="1"/>
</dbReference>
<dbReference type="HAMAP" id="MF_00061">
    <property type="entry name" value="IspE"/>
    <property type="match status" value="1"/>
</dbReference>
<dbReference type="GO" id="GO:0019288">
    <property type="term" value="P:isopentenyl diphosphate biosynthetic process, methylerythritol 4-phosphate pathway"/>
    <property type="evidence" value="ECO:0007669"/>
    <property type="project" value="UniProtKB-UniRule"/>
</dbReference>
<keyword evidence="9" id="KW-0414">Isoprene biosynthesis</keyword>
<dbReference type="InterPro" id="IPR014721">
    <property type="entry name" value="Ribsml_uS5_D2-typ_fold_subgr"/>
</dbReference>
<dbReference type="SUPFAM" id="SSF55060">
    <property type="entry name" value="GHMP Kinase, C-terminal domain"/>
    <property type="match status" value="1"/>
</dbReference>
<feature type="domain" description="GHMP kinase N-terminal" evidence="10">
    <location>
        <begin position="75"/>
        <end position="153"/>
    </location>
</feature>
<dbReference type="NCBIfam" id="TIGR00154">
    <property type="entry name" value="ispE"/>
    <property type="match status" value="1"/>
</dbReference>
<evidence type="ECO:0000313" key="13">
    <source>
        <dbReference type="Proteomes" id="UP000243847"/>
    </source>
</evidence>
<dbReference type="RefSeq" id="WP_096382071.1">
    <property type="nucleotide sequence ID" value="NZ_AP017457.1"/>
</dbReference>
<keyword evidence="6 9" id="KW-0418">Kinase</keyword>
<feature type="binding site" evidence="9">
    <location>
        <begin position="103"/>
        <end position="113"/>
    </location>
    <ligand>
        <name>ATP</name>
        <dbReference type="ChEBI" id="CHEBI:30616"/>
    </ligand>
</feature>
<dbReference type="AlphaFoldDB" id="A0A173LXG2"/>
<dbReference type="PANTHER" id="PTHR43527:SF2">
    <property type="entry name" value="4-DIPHOSPHOCYTIDYL-2-C-METHYL-D-ERYTHRITOL KINASE, CHLOROPLASTIC"/>
    <property type="match status" value="1"/>
</dbReference>
<keyword evidence="7 9" id="KW-0067">ATP-binding</keyword>
<name>A0A173LXG2_9MICO</name>
<dbReference type="InterPro" id="IPR020568">
    <property type="entry name" value="Ribosomal_Su5_D2-typ_SF"/>
</dbReference>
<dbReference type="PANTHER" id="PTHR43527">
    <property type="entry name" value="4-DIPHOSPHOCYTIDYL-2-C-METHYL-D-ERYTHRITOL KINASE, CHLOROPLASTIC"/>
    <property type="match status" value="1"/>
</dbReference>
<dbReference type="NCBIfam" id="NF002870">
    <property type="entry name" value="PRK03188.1"/>
    <property type="match status" value="1"/>
</dbReference>
<dbReference type="GO" id="GO:0016114">
    <property type="term" value="P:terpenoid biosynthetic process"/>
    <property type="evidence" value="ECO:0007669"/>
    <property type="project" value="UniProtKB-UniRule"/>
</dbReference>
<dbReference type="Gene3D" id="3.30.70.890">
    <property type="entry name" value="GHMP kinase, C-terminal domain"/>
    <property type="match status" value="1"/>
</dbReference>
<evidence type="ECO:0000256" key="4">
    <source>
        <dbReference type="ARBA" id="ARBA00022679"/>
    </source>
</evidence>
<dbReference type="GO" id="GO:0005524">
    <property type="term" value="F:ATP binding"/>
    <property type="evidence" value="ECO:0007669"/>
    <property type="project" value="UniProtKB-UniRule"/>
</dbReference>
<comment type="catalytic activity">
    <reaction evidence="9">
        <text>4-CDP-2-C-methyl-D-erythritol + ATP = 4-CDP-2-C-methyl-D-erythritol 2-phosphate + ADP + H(+)</text>
        <dbReference type="Rhea" id="RHEA:18437"/>
        <dbReference type="ChEBI" id="CHEBI:15378"/>
        <dbReference type="ChEBI" id="CHEBI:30616"/>
        <dbReference type="ChEBI" id="CHEBI:57823"/>
        <dbReference type="ChEBI" id="CHEBI:57919"/>
        <dbReference type="ChEBI" id="CHEBI:456216"/>
        <dbReference type="EC" id="2.7.1.148"/>
    </reaction>
</comment>
<feature type="active site" evidence="9">
    <location>
        <position position="17"/>
    </location>
</feature>
<comment type="pathway">
    <text evidence="9">Isoprenoid biosynthesis; isopentenyl diphosphate biosynthesis via DXP pathway; isopentenyl diphosphate from 1-deoxy-D-xylulose 5-phosphate: step 3/6.</text>
</comment>
<evidence type="ECO:0000256" key="1">
    <source>
        <dbReference type="ARBA" id="ARBA00009684"/>
    </source>
</evidence>
<dbReference type="OrthoDB" id="3173073at2"/>
<dbReference type="Pfam" id="PF08544">
    <property type="entry name" value="GHMP_kinases_C"/>
    <property type="match status" value="1"/>
</dbReference>
<comment type="function">
    <text evidence="9">Catalyzes the phosphorylation of the position 2 hydroxy group of 4-diphosphocytidyl-2C-methyl-D-erythritol.</text>
</comment>
<dbReference type="InterPro" id="IPR036554">
    <property type="entry name" value="GHMP_kinase_C_sf"/>
</dbReference>
<protein>
    <recommendedName>
        <fullName evidence="3 9">4-diphosphocytidyl-2-C-methyl-D-erythritol kinase</fullName>
        <shortName evidence="9">CMK</shortName>
        <ecNumber evidence="2 9">2.7.1.148</ecNumber>
    </recommendedName>
    <alternativeName>
        <fullName evidence="8 9">4-(cytidine-5'-diphospho)-2-C-methyl-D-erythritol kinase</fullName>
    </alternativeName>
</protein>
<dbReference type="InterPro" id="IPR013750">
    <property type="entry name" value="GHMP_kinase_C_dom"/>
</dbReference>
<dbReference type="EC" id="2.7.1.148" evidence="2 9"/>
<proteinExistence type="inferred from homology"/>
<keyword evidence="4 9" id="KW-0808">Transferase</keyword>
<evidence type="ECO:0000256" key="9">
    <source>
        <dbReference type="HAMAP-Rule" id="MF_00061"/>
    </source>
</evidence>
<evidence type="ECO:0000256" key="7">
    <source>
        <dbReference type="ARBA" id="ARBA00022840"/>
    </source>
</evidence>
<dbReference type="GO" id="GO:0050515">
    <property type="term" value="F:4-(cytidine 5'-diphospho)-2-C-methyl-D-erythritol kinase activity"/>
    <property type="evidence" value="ECO:0007669"/>
    <property type="project" value="UniProtKB-UniRule"/>
</dbReference>
<dbReference type="EMBL" id="AP017457">
    <property type="protein sequence ID" value="BAU99542.1"/>
    <property type="molecule type" value="Genomic_DNA"/>
</dbReference>
<comment type="similarity">
    <text evidence="1 9">Belongs to the GHMP kinase family. IspE subfamily.</text>
</comment>
<dbReference type="InterPro" id="IPR006204">
    <property type="entry name" value="GHMP_kinase_N_dom"/>
</dbReference>
<evidence type="ECO:0000256" key="2">
    <source>
        <dbReference type="ARBA" id="ARBA00012052"/>
    </source>
</evidence>
<feature type="domain" description="GHMP kinase C-terminal" evidence="11">
    <location>
        <begin position="219"/>
        <end position="294"/>
    </location>
</feature>
<dbReference type="InterPro" id="IPR004424">
    <property type="entry name" value="IspE"/>
</dbReference>
<dbReference type="PIRSF" id="PIRSF010376">
    <property type="entry name" value="IspE"/>
    <property type="match status" value="1"/>
</dbReference>
<organism evidence="12 13">
    <name type="scientific">Aurantimicrobium minutum</name>
    <dbReference type="NCBI Taxonomy" id="708131"/>
    <lineage>
        <taxon>Bacteria</taxon>
        <taxon>Bacillati</taxon>
        <taxon>Actinomycetota</taxon>
        <taxon>Actinomycetes</taxon>
        <taxon>Micrococcales</taxon>
        <taxon>Microbacteriaceae</taxon>
        <taxon>Aurantimicrobium</taxon>
    </lineage>
</organism>
<dbReference type="Pfam" id="PF00288">
    <property type="entry name" value="GHMP_kinases_N"/>
    <property type="match status" value="1"/>
</dbReference>
<keyword evidence="5 9" id="KW-0547">Nucleotide-binding</keyword>
<feature type="active site" evidence="9">
    <location>
        <position position="145"/>
    </location>
</feature>
<evidence type="ECO:0000259" key="11">
    <source>
        <dbReference type="Pfam" id="PF08544"/>
    </source>
</evidence>
<dbReference type="KEGG" id="amin:AUMI_110000"/>